<name>A0ABT1RJ49_9FIRM</name>
<evidence type="ECO:0000313" key="2">
    <source>
        <dbReference type="EMBL" id="MCQ4635212.1"/>
    </source>
</evidence>
<feature type="signal peptide" evidence="1">
    <location>
        <begin position="1"/>
        <end position="29"/>
    </location>
</feature>
<sequence>MRKKTVRRIGLSAIAVLILAGGVCSNSFAEGKEIPVKMTVPATAIDVVMTETITMSAGEGDVNMTISPLEIQNKSKVGIVTLSEVSIDTKDSGWEVVADTSDFAKMQADSKKFSVVAGGTHDFSTGSYTKGVEVEPEGTNSLAFTGKTGLVTSAVAGQQVASFVCTLAYK</sequence>
<evidence type="ECO:0000256" key="1">
    <source>
        <dbReference type="SAM" id="SignalP"/>
    </source>
</evidence>
<dbReference type="RefSeq" id="WP_256130412.1">
    <property type="nucleotide sequence ID" value="NZ_JANFXK010000001.1"/>
</dbReference>
<proteinExistence type="predicted"/>
<gene>
    <name evidence="2" type="ORF">NE619_00500</name>
</gene>
<evidence type="ECO:0000313" key="3">
    <source>
        <dbReference type="Proteomes" id="UP001524502"/>
    </source>
</evidence>
<reference evidence="2 3" key="1">
    <citation type="submission" date="2022-06" db="EMBL/GenBank/DDBJ databases">
        <title>Isolation of gut microbiota from human fecal samples.</title>
        <authorList>
            <person name="Pamer E.G."/>
            <person name="Barat B."/>
            <person name="Waligurski E."/>
            <person name="Medina S."/>
            <person name="Paddock L."/>
            <person name="Mostad J."/>
        </authorList>
    </citation>
    <scope>NUCLEOTIDE SEQUENCE [LARGE SCALE GENOMIC DNA]</scope>
    <source>
        <strain evidence="2 3">SL.3.17</strain>
    </source>
</reference>
<accession>A0ABT1RJ49</accession>
<organism evidence="2 3">
    <name type="scientific">Anaerovorax odorimutans</name>
    <dbReference type="NCBI Taxonomy" id="109327"/>
    <lineage>
        <taxon>Bacteria</taxon>
        <taxon>Bacillati</taxon>
        <taxon>Bacillota</taxon>
        <taxon>Clostridia</taxon>
        <taxon>Peptostreptococcales</taxon>
        <taxon>Anaerovoracaceae</taxon>
        <taxon>Anaerovorax</taxon>
    </lineage>
</organism>
<keyword evidence="1" id="KW-0732">Signal</keyword>
<feature type="chain" id="PRO_5045405886" description="WxL domain-containing protein" evidence="1">
    <location>
        <begin position="30"/>
        <end position="170"/>
    </location>
</feature>
<keyword evidence="3" id="KW-1185">Reference proteome</keyword>
<dbReference type="EMBL" id="JANFXK010000001">
    <property type="protein sequence ID" value="MCQ4635212.1"/>
    <property type="molecule type" value="Genomic_DNA"/>
</dbReference>
<evidence type="ECO:0008006" key="4">
    <source>
        <dbReference type="Google" id="ProtNLM"/>
    </source>
</evidence>
<comment type="caution">
    <text evidence="2">The sequence shown here is derived from an EMBL/GenBank/DDBJ whole genome shotgun (WGS) entry which is preliminary data.</text>
</comment>
<dbReference type="Proteomes" id="UP001524502">
    <property type="component" value="Unassembled WGS sequence"/>
</dbReference>
<protein>
    <recommendedName>
        <fullName evidence="4">WxL domain-containing protein</fullName>
    </recommendedName>
</protein>